<dbReference type="SMART" id="SM00896">
    <property type="entry name" value="FDX-ACB"/>
    <property type="match status" value="1"/>
</dbReference>
<comment type="cofactor">
    <cofactor evidence="15">
        <name>Mg(2+)</name>
        <dbReference type="ChEBI" id="CHEBI:18420"/>
    </cofactor>
    <text evidence="15">Binds 2 magnesium ions per tetramer.</text>
</comment>
<dbReference type="SMART" id="SM00874">
    <property type="entry name" value="B5"/>
    <property type="match status" value="1"/>
</dbReference>
<dbReference type="GO" id="GO:0004826">
    <property type="term" value="F:phenylalanine-tRNA ligase activity"/>
    <property type="evidence" value="ECO:0007669"/>
    <property type="project" value="UniProtKB-UniRule"/>
</dbReference>
<keyword evidence="7 15" id="KW-0479">Metal-binding</keyword>
<dbReference type="Proteomes" id="UP000001369">
    <property type="component" value="Chromosome"/>
</dbReference>
<dbReference type="SUPFAM" id="SSF56037">
    <property type="entry name" value="PheT/TilS domain"/>
    <property type="match status" value="1"/>
</dbReference>
<dbReference type="InterPro" id="IPR045060">
    <property type="entry name" value="Phe-tRNA-ligase_IIc_bsu"/>
</dbReference>
<evidence type="ECO:0000256" key="16">
    <source>
        <dbReference type="PROSITE-ProRule" id="PRU00209"/>
    </source>
</evidence>
<keyword evidence="6 15" id="KW-0436">Ligase</keyword>
<evidence type="ECO:0000259" key="18">
    <source>
        <dbReference type="PROSITE" id="PS51447"/>
    </source>
</evidence>
<dbReference type="SUPFAM" id="SSF50249">
    <property type="entry name" value="Nucleic acid-binding proteins"/>
    <property type="match status" value="1"/>
</dbReference>
<comment type="subcellular location">
    <subcellularLocation>
        <location evidence="1 15">Cytoplasm</location>
    </subcellularLocation>
</comment>
<dbReference type="InterPro" id="IPR033714">
    <property type="entry name" value="tRNA_bind_bactPheRS"/>
</dbReference>
<accession>C1DTM2</accession>
<keyword evidence="4 15" id="KW-0963">Cytoplasm</keyword>
<evidence type="ECO:0000256" key="8">
    <source>
        <dbReference type="ARBA" id="ARBA00022741"/>
    </source>
</evidence>
<dbReference type="InterPro" id="IPR005147">
    <property type="entry name" value="tRNA_synthase_B5-dom"/>
</dbReference>
<evidence type="ECO:0000256" key="9">
    <source>
        <dbReference type="ARBA" id="ARBA00022840"/>
    </source>
</evidence>
<dbReference type="CDD" id="cd00769">
    <property type="entry name" value="PheRS_beta_core"/>
    <property type="match status" value="1"/>
</dbReference>
<dbReference type="PROSITE" id="PS51483">
    <property type="entry name" value="B5"/>
    <property type="match status" value="1"/>
</dbReference>
<dbReference type="InterPro" id="IPR009061">
    <property type="entry name" value="DNA-bd_dom_put_sf"/>
</dbReference>
<evidence type="ECO:0000256" key="12">
    <source>
        <dbReference type="ARBA" id="ARBA00022917"/>
    </source>
</evidence>
<dbReference type="CDD" id="cd02796">
    <property type="entry name" value="tRNA_bind_bactPheRS"/>
    <property type="match status" value="1"/>
</dbReference>
<dbReference type="InterPro" id="IPR005121">
    <property type="entry name" value="Fdx_antiC-bd"/>
</dbReference>
<feature type="binding site" evidence="15">
    <location>
        <position position="456"/>
    </location>
    <ligand>
        <name>Mg(2+)</name>
        <dbReference type="ChEBI" id="CHEBI:18420"/>
        <note>shared with alpha subunit</note>
    </ligand>
</feature>
<dbReference type="HAMAP" id="MF_00283">
    <property type="entry name" value="Phe_tRNA_synth_beta1"/>
    <property type="match status" value="1"/>
</dbReference>
<dbReference type="InterPro" id="IPR020825">
    <property type="entry name" value="Phe-tRNA_synthase-like_B3/B4"/>
</dbReference>
<dbReference type="Pfam" id="PF03484">
    <property type="entry name" value="B5"/>
    <property type="match status" value="1"/>
</dbReference>
<evidence type="ECO:0000259" key="17">
    <source>
        <dbReference type="PROSITE" id="PS50886"/>
    </source>
</evidence>
<dbReference type="GO" id="GO:0000287">
    <property type="term" value="F:magnesium ion binding"/>
    <property type="evidence" value="ECO:0007669"/>
    <property type="project" value="UniProtKB-UniRule"/>
</dbReference>
<reference evidence="20 21" key="1">
    <citation type="journal article" date="2009" name="J. Bacteriol.">
        <title>Complete and draft genome sequences of six members of the Aquificales.</title>
        <authorList>
            <person name="Reysenbach A.L."/>
            <person name="Hamamura N."/>
            <person name="Podar M."/>
            <person name="Griffiths E."/>
            <person name="Ferreira S."/>
            <person name="Hochstein R."/>
            <person name="Heidelberg J."/>
            <person name="Johnson J."/>
            <person name="Mead D."/>
            <person name="Pohorille A."/>
            <person name="Sarmiento M."/>
            <person name="Schweighofer K."/>
            <person name="Seshadri R."/>
            <person name="Voytek M.A."/>
        </authorList>
    </citation>
    <scope>NUCLEOTIDE SEQUENCE [LARGE SCALE GENOMIC DNA]</scope>
    <source>
        <strain evidence="21">Az-Fu1 / DSM 15241 / OCM 825</strain>
    </source>
</reference>
<comment type="catalytic activity">
    <reaction evidence="14 15">
        <text>tRNA(Phe) + L-phenylalanine + ATP = L-phenylalanyl-tRNA(Phe) + AMP + diphosphate + H(+)</text>
        <dbReference type="Rhea" id="RHEA:19413"/>
        <dbReference type="Rhea" id="RHEA-COMP:9668"/>
        <dbReference type="Rhea" id="RHEA-COMP:9699"/>
        <dbReference type="ChEBI" id="CHEBI:15378"/>
        <dbReference type="ChEBI" id="CHEBI:30616"/>
        <dbReference type="ChEBI" id="CHEBI:33019"/>
        <dbReference type="ChEBI" id="CHEBI:58095"/>
        <dbReference type="ChEBI" id="CHEBI:78442"/>
        <dbReference type="ChEBI" id="CHEBI:78531"/>
        <dbReference type="ChEBI" id="CHEBI:456215"/>
        <dbReference type="EC" id="6.1.1.20"/>
    </reaction>
</comment>
<dbReference type="Pfam" id="PF03483">
    <property type="entry name" value="B3_4"/>
    <property type="match status" value="1"/>
</dbReference>
<feature type="domain" description="B5" evidence="19">
    <location>
        <begin position="393"/>
        <end position="469"/>
    </location>
</feature>
<dbReference type="Pfam" id="PF17759">
    <property type="entry name" value="tRNA_synthFbeta"/>
    <property type="match status" value="1"/>
</dbReference>
<dbReference type="GO" id="GO:0006432">
    <property type="term" value="P:phenylalanyl-tRNA aminoacylation"/>
    <property type="evidence" value="ECO:0007669"/>
    <property type="project" value="UniProtKB-UniRule"/>
</dbReference>
<dbReference type="InterPro" id="IPR012340">
    <property type="entry name" value="NA-bd_OB-fold"/>
</dbReference>
<keyword evidence="8 15" id="KW-0547">Nucleotide-binding</keyword>
<comment type="similarity">
    <text evidence="2 15">Belongs to the phenylalanyl-tRNA synthetase beta subunit family. Type 1 subfamily.</text>
</comment>
<dbReference type="SUPFAM" id="SSF46955">
    <property type="entry name" value="Putative DNA-binding domain"/>
    <property type="match status" value="1"/>
</dbReference>
<dbReference type="RefSeq" id="WP_012674965.1">
    <property type="nucleotide sequence ID" value="NC_012438.1"/>
</dbReference>
<dbReference type="InterPro" id="IPR002547">
    <property type="entry name" value="tRNA-bd_dom"/>
</dbReference>
<dbReference type="PROSITE" id="PS51447">
    <property type="entry name" value="FDX_ACB"/>
    <property type="match status" value="1"/>
</dbReference>
<feature type="binding site" evidence="15">
    <location>
        <position position="453"/>
    </location>
    <ligand>
        <name>Mg(2+)</name>
        <dbReference type="ChEBI" id="CHEBI:18420"/>
        <note>shared with alpha subunit</note>
    </ligand>
</feature>
<gene>
    <name evidence="15 20" type="primary">pheT</name>
    <name evidence="20" type="ordered locus">SULAZ_0467</name>
</gene>
<dbReference type="Gene3D" id="2.40.50.140">
    <property type="entry name" value="Nucleic acid-binding proteins"/>
    <property type="match status" value="1"/>
</dbReference>
<keyword evidence="12 15" id="KW-0648">Protein biosynthesis</keyword>
<dbReference type="Gene3D" id="3.30.930.10">
    <property type="entry name" value="Bira Bifunctional Protein, Domain 2"/>
    <property type="match status" value="1"/>
</dbReference>
<dbReference type="GO" id="GO:0009328">
    <property type="term" value="C:phenylalanine-tRNA ligase complex"/>
    <property type="evidence" value="ECO:0007669"/>
    <property type="project" value="TreeGrafter"/>
</dbReference>
<dbReference type="InterPro" id="IPR005146">
    <property type="entry name" value="B3/B4_tRNA-bd"/>
</dbReference>
<keyword evidence="5 16" id="KW-0820">tRNA-binding</keyword>
<evidence type="ECO:0000256" key="14">
    <source>
        <dbReference type="ARBA" id="ARBA00049255"/>
    </source>
</evidence>
<keyword evidence="9 15" id="KW-0067">ATP-binding</keyword>
<dbReference type="PANTHER" id="PTHR10947:SF0">
    <property type="entry name" value="PHENYLALANINE--TRNA LIGASE BETA SUBUNIT"/>
    <property type="match status" value="1"/>
</dbReference>
<protein>
    <recommendedName>
        <fullName evidence="15">Phenylalanine--tRNA ligase beta subunit</fullName>
        <ecNumber evidence="15">6.1.1.20</ecNumber>
    </recommendedName>
    <alternativeName>
        <fullName evidence="15">Phenylalanyl-tRNA synthetase beta subunit</fullName>
        <shortName evidence="15">PheRS</shortName>
    </alternativeName>
</protein>
<evidence type="ECO:0000256" key="3">
    <source>
        <dbReference type="ARBA" id="ARBA00011209"/>
    </source>
</evidence>
<dbReference type="Gene3D" id="3.30.70.380">
    <property type="entry name" value="Ferrodoxin-fold anticodon-binding domain"/>
    <property type="match status" value="1"/>
</dbReference>
<dbReference type="EC" id="6.1.1.20" evidence="15"/>
<dbReference type="SUPFAM" id="SSF54991">
    <property type="entry name" value="Anticodon-binding domain of PheRS"/>
    <property type="match status" value="1"/>
</dbReference>
<dbReference type="Gene3D" id="3.50.40.10">
    <property type="entry name" value="Phenylalanyl-trna Synthetase, Chain B, domain 3"/>
    <property type="match status" value="1"/>
</dbReference>
<dbReference type="EMBL" id="CP001229">
    <property type="protein sequence ID" value="ACN99656.1"/>
    <property type="molecule type" value="Genomic_DNA"/>
</dbReference>
<dbReference type="eggNOG" id="COG0073">
    <property type="taxonomic scope" value="Bacteria"/>
</dbReference>
<keyword evidence="13 15" id="KW-0030">Aminoacyl-tRNA synthetase</keyword>
<dbReference type="GO" id="GO:0005524">
    <property type="term" value="F:ATP binding"/>
    <property type="evidence" value="ECO:0007669"/>
    <property type="project" value="UniProtKB-UniRule"/>
</dbReference>
<evidence type="ECO:0000259" key="19">
    <source>
        <dbReference type="PROSITE" id="PS51483"/>
    </source>
</evidence>
<dbReference type="FunFam" id="3.50.40.10:FF:000001">
    <property type="entry name" value="Phenylalanine--tRNA ligase beta subunit"/>
    <property type="match status" value="1"/>
</dbReference>
<feature type="binding site" evidence="15">
    <location>
        <position position="457"/>
    </location>
    <ligand>
        <name>Mg(2+)</name>
        <dbReference type="ChEBI" id="CHEBI:18420"/>
        <note>shared with alpha subunit</note>
    </ligand>
</feature>
<dbReference type="InterPro" id="IPR045864">
    <property type="entry name" value="aa-tRNA-synth_II/BPL/LPL"/>
</dbReference>
<dbReference type="NCBIfam" id="TIGR00472">
    <property type="entry name" value="pheT_bact"/>
    <property type="match status" value="1"/>
</dbReference>
<dbReference type="AlphaFoldDB" id="C1DTM2"/>
<evidence type="ECO:0000256" key="6">
    <source>
        <dbReference type="ARBA" id="ARBA00022598"/>
    </source>
</evidence>
<sequence length="802" mass="90606">MKVPYSWVKEFVDIDIPASEVAEKLNLIGIETTVYKFGNYIPNITTVKILSVEKHPEKDKLFVCKVSDGEREYQVITGADNVKAGSVVILAQPGAVILGKEIKPVKFGSISSEGMLLSLQELGLEEKSDGIFLLDEDTPIGVDANKVLDIGSDDIFEIEITPNRGDVLSVKGLSREIAAAFGLKRKDYYPQLPSVENSIEINIQTDKVLRYKATVIKGIKVKQSPLSVRLKLIKSGLSVINNIVDITNYILLQEGQPLHAFDLDKIEGKITVRNAFEGEKILTLDGQERVLTNQDIVIADDKKPLAIAGVIGGENSKIDQNTQNILLESAVFDPTSVRKTAKRLSILTDSSYRFERGVDIENCSTASDKAVSLILSLAGGEVKTVKDLYLKPYQPKTVVLRPSFIEKILGSKIEDETTIKILTGLEIPVEKEGEEFKVHIPSFRSYDLEREIDLVEEVARVYGYDKFEEDYPKIPTKIFSKPKDYEFDTKVRQFFLNSGFTEVLNYTFTSPDFYNTLSLPLPKIHIQNYILKSQSVMRDTVVVSLIQNQVENLRFGRKDLSIFELSSTFFDDHESINVAGLVSGKLVDGYNYTSPIRSFSTNRDWDFLSLKGVIDNFLTFLGLDYLVSDENLPVFLHPYESANIIVMGYTVGYVGKIHPKVAAEFEIPKNTFVFELKLKYVPRDINENPLKEGYIYTYYLNKRPIIYKEIPKYPPVKRDLAFVIDVNLKVGNLIEDLKKASNLVKNIKLFDVYFLSNSRKSVAVSVEFLHPDKNLSDEEVNLEVEEILNKLKLIYPDIELRK</sequence>
<dbReference type="InterPro" id="IPR041616">
    <property type="entry name" value="PheRS_beta_core"/>
</dbReference>
<comment type="subunit">
    <text evidence="3 15">Tetramer of two alpha and two beta subunits.</text>
</comment>
<evidence type="ECO:0000313" key="20">
    <source>
        <dbReference type="EMBL" id="ACN99656.1"/>
    </source>
</evidence>
<name>C1DTM2_SULAA</name>
<evidence type="ECO:0000256" key="2">
    <source>
        <dbReference type="ARBA" id="ARBA00008653"/>
    </source>
</evidence>
<dbReference type="SMART" id="SM00873">
    <property type="entry name" value="B3_4"/>
    <property type="match status" value="1"/>
</dbReference>
<dbReference type="Pfam" id="PF01588">
    <property type="entry name" value="tRNA_bind"/>
    <property type="match status" value="1"/>
</dbReference>
<dbReference type="InterPro" id="IPR036690">
    <property type="entry name" value="Fdx_antiC-bd_sf"/>
</dbReference>
<dbReference type="GO" id="GO:0000049">
    <property type="term" value="F:tRNA binding"/>
    <property type="evidence" value="ECO:0007669"/>
    <property type="project" value="UniProtKB-UniRule"/>
</dbReference>
<dbReference type="Gene3D" id="3.30.56.10">
    <property type="match status" value="2"/>
</dbReference>
<dbReference type="Pfam" id="PF03147">
    <property type="entry name" value="FDX-ACB"/>
    <property type="match status" value="1"/>
</dbReference>
<keyword evidence="10 15" id="KW-0460">Magnesium</keyword>
<dbReference type="eggNOG" id="COG0072">
    <property type="taxonomic scope" value="Bacteria"/>
</dbReference>
<dbReference type="KEGG" id="saf:SULAZ_0467"/>
<evidence type="ECO:0000256" key="1">
    <source>
        <dbReference type="ARBA" id="ARBA00004496"/>
    </source>
</evidence>
<dbReference type="OrthoDB" id="9805455at2"/>
<feature type="domain" description="TRNA-binding" evidence="17">
    <location>
        <begin position="38"/>
        <end position="145"/>
    </location>
</feature>
<dbReference type="PROSITE" id="PS50886">
    <property type="entry name" value="TRBD"/>
    <property type="match status" value="1"/>
</dbReference>
<keyword evidence="11 16" id="KW-0694">RNA-binding</keyword>
<evidence type="ECO:0000313" key="21">
    <source>
        <dbReference type="Proteomes" id="UP000001369"/>
    </source>
</evidence>
<organism evidence="20 21">
    <name type="scientific">Sulfurihydrogenibium azorense (strain DSM 15241 / OCM 825 / Az-Fu1)</name>
    <dbReference type="NCBI Taxonomy" id="204536"/>
    <lineage>
        <taxon>Bacteria</taxon>
        <taxon>Pseudomonadati</taxon>
        <taxon>Aquificota</taxon>
        <taxon>Aquificia</taxon>
        <taxon>Aquificales</taxon>
        <taxon>Hydrogenothermaceae</taxon>
        <taxon>Sulfurihydrogenibium</taxon>
    </lineage>
</organism>
<feature type="binding site" evidence="15">
    <location>
        <position position="447"/>
    </location>
    <ligand>
        <name>Mg(2+)</name>
        <dbReference type="ChEBI" id="CHEBI:18420"/>
        <note>shared with alpha subunit</note>
    </ligand>
</feature>
<dbReference type="PANTHER" id="PTHR10947">
    <property type="entry name" value="PHENYLALANYL-TRNA SYNTHETASE BETA CHAIN AND LEUCINE-RICH REPEAT-CONTAINING PROTEIN 47"/>
    <property type="match status" value="1"/>
</dbReference>
<evidence type="ECO:0000256" key="7">
    <source>
        <dbReference type="ARBA" id="ARBA00022723"/>
    </source>
</evidence>
<evidence type="ECO:0000256" key="10">
    <source>
        <dbReference type="ARBA" id="ARBA00022842"/>
    </source>
</evidence>
<evidence type="ECO:0000256" key="5">
    <source>
        <dbReference type="ARBA" id="ARBA00022555"/>
    </source>
</evidence>
<keyword evidence="21" id="KW-1185">Reference proteome</keyword>
<proteinExistence type="inferred from homology"/>
<evidence type="ECO:0000256" key="4">
    <source>
        <dbReference type="ARBA" id="ARBA00022490"/>
    </source>
</evidence>
<evidence type="ECO:0000256" key="11">
    <source>
        <dbReference type="ARBA" id="ARBA00022884"/>
    </source>
</evidence>
<dbReference type="SUPFAM" id="SSF55681">
    <property type="entry name" value="Class II aaRS and biotin synthetases"/>
    <property type="match status" value="1"/>
</dbReference>
<dbReference type="HOGENOM" id="CLU_016891_0_0_0"/>
<evidence type="ECO:0000256" key="15">
    <source>
        <dbReference type="HAMAP-Rule" id="MF_00283"/>
    </source>
</evidence>
<dbReference type="STRING" id="204536.SULAZ_0467"/>
<dbReference type="InterPro" id="IPR004532">
    <property type="entry name" value="Phe-tRNA-ligase_IIc_bsu_bact"/>
</dbReference>
<evidence type="ECO:0000256" key="13">
    <source>
        <dbReference type="ARBA" id="ARBA00023146"/>
    </source>
</evidence>
<feature type="domain" description="FDX-ACB" evidence="18">
    <location>
        <begin position="711"/>
        <end position="801"/>
    </location>
</feature>